<evidence type="ECO:0000259" key="4">
    <source>
        <dbReference type="SMART" id="SM00829"/>
    </source>
</evidence>
<dbReference type="SMART" id="SM00829">
    <property type="entry name" value="PKS_ER"/>
    <property type="match status" value="1"/>
</dbReference>
<dbReference type="InterPro" id="IPR050129">
    <property type="entry name" value="Zn_alcohol_dh"/>
</dbReference>
<dbReference type="GO" id="GO:0016491">
    <property type="term" value="F:oxidoreductase activity"/>
    <property type="evidence" value="ECO:0007669"/>
    <property type="project" value="UniProtKB-KW"/>
</dbReference>
<evidence type="ECO:0000256" key="1">
    <source>
        <dbReference type="ARBA" id="ARBA00022723"/>
    </source>
</evidence>
<name>A0A1H0KME3_9BACT</name>
<dbReference type="Pfam" id="PF08240">
    <property type="entry name" value="ADH_N"/>
    <property type="match status" value="1"/>
</dbReference>
<dbReference type="InterPro" id="IPR036291">
    <property type="entry name" value="NAD(P)-bd_dom_sf"/>
</dbReference>
<dbReference type="InterPro" id="IPR020843">
    <property type="entry name" value="ER"/>
</dbReference>
<proteinExistence type="predicted"/>
<keyword evidence="6" id="KW-1185">Reference proteome</keyword>
<evidence type="ECO:0000256" key="2">
    <source>
        <dbReference type="ARBA" id="ARBA00022833"/>
    </source>
</evidence>
<accession>A0A1H0KME3</accession>
<dbReference type="Gene3D" id="3.40.50.720">
    <property type="entry name" value="NAD(P)-binding Rossmann-like Domain"/>
    <property type="match status" value="1"/>
</dbReference>
<evidence type="ECO:0000256" key="3">
    <source>
        <dbReference type="ARBA" id="ARBA00023002"/>
    </source>
</evidence>
<dbReference type="InterPro" id="IPR011032">
    <property type="entry name" value="GroES-like_sf"/>
</dbReference>
<protein>
    <submittedName>
        <fullName evidence="5">L-iditol 2-dehydrogenase</fullName>
    </submittedName>
</protein>
<sequence>MKAALLTDIETLSVAEVAKPVPAAGELLIRVKLAGICGSDSSLFRGKCNVPFPVIPGHECVGVVEEINAPGSRFVVGQRVVIQPNLACGTCTMCLKGLKNVCRSKVRLGIDRNGVFAEYVTVPQSYVWNIPDGLPDEVAVFAEPLAVARHGLDFAVPKKNDRVLVFGAGVIGQLVLQLALLTTRNIVACDLSDSRLELATQSGARSVKGCERLSDDCQAGFEIVFETSGSPAALSQAIDLVAPGGTIVLFGLPAAGHEIRSDVIVRKEIRILGSIIYVDEFPTVIELLANGRIATAPLISDTIDLEGLAENLHNFYQPNRIKTLVRIENR</sequence>
<dbReference type="InterPro" id="IPR013154">
    <property type="entry name" value="ADH-like_N"/>
</dbReference>
<reference evidence="5 6" key="1">
    <citation type="submission" date="2016-10" db="EMBL/GenBank/DDBJ databases">
        <authorList>
            <person name="de Groot N.N."/>
        </authorList>
    </citation>
    <scope>NUCLEOTIDE SEQUENCE [LARGE SCALE GENOMIC DNA]</scope>
    <source>
        <strain evidence="5 6">DSM 12130</strain>
    </source>
</reference>
<keyword evidence="2" id="KW-0862">Zinc</keyword>
<dbReference type="OrthoDB" id="9774952at2"/>
<dbReference type="PANTHER" id="PTHR43401">
    <property type="entry name" value="L-THREONINE 3-DEHYDROGENASE"/>
    <property type="match status" value="1"/>
</dbReference>
<dbReference type="PANTHER" id="PTHR43401:SF2">
    <property type="entry name" value="L-THREONINE 3-DEHYDROGENASE"/>
    <property type="match status" value="1"/>
</dbReference>
<dbReference type="Proteomes" id="UP000199073">
    <property type="component" value="Unassembled WGS sequence"/>
</dbReference>
<keyword evidence="3" id="KW-0560">Oxidoreductase</keyword>
<keyword evidence="1" id="KW-0479">Metal-binding</keyword>
<dbReference type="GO" id="GO:0046872">
    <property type="term" value="F:metal ion binding"/>
    <property type="evidence" value="ECO:0007669"/>
    <property type="project" value="UniProtKB-KW"/>
</dbReference>
<dbReference type="Pfam" id="PF00107">
    <property type="entry name" value="ADH_zinc_N"/>
    <property type="match status" value="1"/>
</dbReference>
<feature type="domain" description="Enoyl reductase (ER)" evidence="4">
    <location>
        <begin position="7"/>
        <end position="293"/>
    </location>
</feature>
<dbReference type="InterPro" id="IPR013149">
    <property type="entry name" value="ADH-like_C"/>
</dbReference>
<dbReference type="STRING" id="91360.SAMN05660330_00561"/>
<dbReference type="SUPFAM" id="SSF51735">
    <property type="entry name" value="NAD(P)-binding Rossmann-fold domains"/>
    <property type="match status" value="1"/>
</dbReference>
<dbReference type="Gene3D" id="3.90.180.10">
    <property type="entry name" value="Medium-chain alcohol dehydrogenases, catalytic domain"/>
    <property type="match status" value="1"/>
</dbReference>
<evidence type="ECO:0000313" key="6">
    <source>
        <dbReference type="Proteomes" id="UP000199073"/>
    </source>
</evidence>
<organism evidence="5 6">
    <name type="scientific">Desulforhopalus singaporensis</name>
    <dbReference type="NCBI Taxonomy" id="91360"/>
    <lineage>
        <taxon>Bacteria</taxon>
        <taxon>Pseudomonadati</taxon>
        <taxon>Thermodesulfobacteriota</taxon>
        <taxon>Desulfobulbia</taxon>
        <taxon>Desulfobulbales</taxon>
        <taxon>Desulfocapsaceae</taxon>
        <taxon>Desulforhopalus</taxon>
    </lineage>
</organism>
<dbReference type="SUPFAM" id="SSF50129">
    <property type="entry name" value="GroES-like"/>
    <property type="match status" value="1"/>
</dbReference>
<dbReference type="RefSeq" id="WP_092219557.1">
    <property type="nucleotide sequence ID" value="NZ_FNJI01000003.1"/>
</dbReference>
<evidence type="ECO:0000313" key="5">
    <source>
        <dbReference type="EMBL" id="SDO57164.1"/>
    </source>
</evidence>
<gene>
    <name evidence="5" type="ORF">SAMN05660330_00561</name>
</gene>
<dbReference type="EMBL" id="FNJI01000003">
    <property type="protein sequence ID" value="SDO57164.1"/>
    <property type="molecule type" value="Genomic_DNA"/>
</dbReference>
<dbReference type="AlphaFoldDB" id="A0A1H0KME3"/>